<gene>
    <name evidence="1" type="ORF">GGX14DRAFT_401353</name>
</gene>
<comment type="caution">
    <text evidence="1">The sequence shown here is derived from an EMBL/GenBank/DDBJ whole genome shotgun (WGS) entry which is preliminary data.</text>
</comment>
<dbReference type="AlphaFoldDB" id="A0AAD6YAJ6"/>
<keyword evidence="2" id="KW-1185">Reference proteome</keyword>
<accession>A0AAD6YAJ6</accession>
<dbReference type="EMBL" id="JARJCW010000068">
    <property type="protein sequence ID" value="KAJ7199406.1"/>
    <property type="molecule type" value="Genomic_DNA"/>
</dbReference>
<reference evidence="1" key="1">
    <citation type="submission" date="2023-03" db="EMBL/GenBank/DDBJ databases">
        <title>Massive genome expansion in bonnet fungi (Mycena s.s.) driven by repeated elements and novel gene families across ecological guilds.</title>
        <authorList>
            <consortium name="Lawrence Berkeley National Laboratory"/>
            <person name="Harder C.B."/>
            <person name="Miyauchi S."/>
            <person name="Viragh M."/>
            <person name="Kuo A."/>
            <person name="Thoen E."/>
            <person name="Andreopoulos B."/>
            <person name="Lu D."/>
            <person name="Skrede I."/>
            <person name="Drula E."/>
            <person name="Henrissat B."/>
            <person name="Morin E."/>
            <person name="Kohler A."/>
            <person name="Barry K."/>
            <person name="LaButti K."/>
            <person name="Morin E."/>
            <person name="Salamov A."/>
            <person name="Lipzen A."/>
            <person name="Mereny Z."/>
            <person name="Hegedus B."/>
            <person name="Baldrian P."/>
            <person name="Stursova M."/>
            <person name="Weitz H."/>
            <person name="Taylor A."/>
            <person name="Grigoriev I.V."/>
            <person name="Nagy L.G."/>
            <person name="Martin F."/>
            <person name="Kauserud H."/>
        </authorList>
    </citation>
    <scope>NUCLEOTIDE SEQUENCE</scope>
    <source>
        <strain evidence="1">9144</strain>
    </source>
</reference>
<evidence type="ECO:0000313" key="1">
    <source>
        <dbReference type="EMBL" id="KAJ7199406.1"/>
    </source>
</evidence>
<dbReference type="Proteomes" id="UP001219525">
    <property type="component" value="Unassembled WGS sequence"/>
</dbReference>
<protein>
    <submittedName>
        <fullName evidence="1">Uncharacterized protein</fullName>
    </submittedName>
</protein>
<proteinExistence type="predicted"/>
<sequence length="225" mass="24667">MPLMLTNAYKQLEDTQKALAAAFDKNLPHARHMAGSMVRGMVFRGIIHHDRLDPIDAEAAFGVAPGEVIKSIEVRGNGGDFVLADHEASAREHRPLYLEFYSTERTGVEGIFITESAVYIIQTTVDGGIHAGVMPTVLLVLDRLQASGIAVDNPALDLVYCLLGVKESRIRELMAEARTRIEVLQNGDHQAELAALPEETRARLSRLQVEGVIWNVVFNTLALAS</sequence>
<evidence type="ECO:0000313" key="2">
    <source>
        <dbReference type="Proteomes" id="UP001219525"/>
    </source>
</evidence>
<name>A0AAD6YAJ6_9AGAR</name>
<organism evidence="1 2">
    <name type="scientific">Mycena pura</name>
    <dbReference type="NCBI Taxonomy" id="153505"/>
    <lineage>
        <taxon>Eukaryota</taxon>
        <taxon>Fungi</taxon>
        <taxon>Dikarya</taxon>
        <taxon>Basidiomycota</taxon>
        <taxon>Agaricomycotina</taxon>
        <taxon>Agaricomycetes</taxon>
        <taxon>Agaricomycetidae</taxon>
        <taxon>Agaricales</taxon>
        <taxon>Marasmiineae</taxon>
        <taxon>Mycenaceae</taxon>
        <taxon>Mycena</taxon>
    </lineage>
</organism>